<dbReference type="Gene3D" id="3.30.530.20">
    <property type="match status" value="1"/>
</dbReference>
<dbReference type="SUPFAM" id="SSF55961">
    <property type="entry name" value="Bet v1-like"/>
    <property type="match status" value="1"/>
</dbReference>
<organism evidence="3 4">
    <name type="scientific">Mucilaginibacter litoreus</name>
    <dbReference type="NCBI Taxonomy" id="1048221"/>
    <lineage>
        <taxon>Bacteria</taxon>
        <taxon>Pseudomonadati</taxon>
        <taxon>Bacteroidota</taxon>
        <taxon>Sphingobacteriia</taxon>
        <taxon>Sphingobacteriales</taxon>
        <taxon>Sphingobacteriaceae</taxon>
        <taxon>Mucilaginibacter</taxon>
    </lineage>
</organism>
<evidence type="ECO:0000313" key="4">
    <source>
        <dbReference type="Proteomes" id="UP001597010"/>
    </source>
</evidence>
<accession>A0ABW3AUC1</accession>
<comment type="similarity">
    <text evidence="1">Belongs to the AHA1 family.</text>
</comment>
<evidence type="ECO:0000313" key="3">
    <source>
        <dbReference type="EMBL" id="MFD0794435.1"/>
    </source>
</evidence>
<dbReference type="EMBL" id="JBHTHZ010000011">
    <property type="protein sequence ID" value="MFD0794435.1"/>
    <property type="molecule type" value="Genomic_DNA"/>
</dbReference>
<keyword evidence="4" id="KW-1185">Reference proteome</keyword>
<comment type="caution">
    <text evidence="3">The sequence shown here is derived from an EMBL/GenBank/DDBJ whole genome shotgun (WGS) entry which is preliminary data.</text>
</comment>
<proteinExistence type="inferred from homology"/>
<gene>
    <name evidence="3" type="ORF">ACFQZX_12480</name>
</gene>
<feature type="domain" description="Activator of Hsp90 ATPase homologue 1/2-like C-terminal" evidence="2">
    <location>
        <begin position="17"/>
        <end position="147"/>
    </location>
</feature>
<evidence type="ECO:0000256" key="1">
    <source>
        <dbReference type="ARBA" id="ARBA00006817"/>
    </source>
</evidence>
<dbReference type="Pfam" id="PF08327">
    <property type="entry name" value="AHSA1"/>
    <property type="match status" value="1"/>
</dbReference>
<reference evidence="4" key="1">
    <citation type="journal article" date="2019" name="Int. J. Syst. Evol. Microbiol.">
        <title>The Global Catalogue of Microorganisms (GCM) 10K type strain sequencing project: providing services to taxonomists for standard genome sequencing and annotation.</title>
        <authorList>
            <consortium name="The Broad Institute Genomics Platform"/>
            <consortium name="The Broad Institute Genome Sequencing Center for Infectious Disease"/>
            <person name="Wu L."/>
            <person name="Ma J."/>
        </authorList>
    </citation>
    <scope>NUCLEOTIDE SEQUENCE [LARGE SCALE GENOMIC DNA]</scope>
    <source>
        <strain evidence="4">CCUG 61484</strain>
    </source>
</reference>
<dbReference type="InterPro" id="IPR013538">
    <property type="entry name" value="ASHA1/2-like_C"/>
</dbReference>
<dbReference type="RefSeq" id="WP_377115769.1">
    <property type="nucleotide sequence ID" value="NZ_JBHTHZ010000011.1"/>
</dbReference>
<name>A0ABW3AUC1_9SPHI</name>
<sequence>MEDSRWNKFKLCADYNADMRSLYLAWATPGGLEKWFLRKADFSTIAGRTRSSDEHINKDDHYTWYWHGYDNDVLQKGKVIEANGHDLLKFTFTGDSIVTVSFKNQNGLTIIDLDQNNIPPEDDPEKNLLVQCQIGWTFYLTNLKSIIGGGKDLRNRRVGLTSCFK</sequence>
<dbReference type="Proteomes" id="UP001597010">
    <property type="component" value="Unassembled WGS sequence"/>
</dbReference>
<evidence type="ECO:0000259" key="2">
    <source>
        <dbReference type="Pfam" id="PF08327"/>
    </source>
</evidence>
<dbReference type="InterPro" id="IPR023393">
    <property type="entry name" value="START-like_dom_sf"/>
</dbReference>
<protein>
    <submittedName>
        <fullName evidence="3">SRPBCC domain-containing protein</fullName>
    </submittedName>
</protein>